<evidence type="ECO:0000256" key="1">
    <source>
        <dbReference type="SAM" id="SignalP"/>
    </source>
</evidence>
<reference evidence="2" key="1">
    <citation type="journal article" date="2020" name="Stud. Mycol.">
        <title>101 Dothideomycetes genomes: a test case for predicting lifestyles and emergence of pathogens.</title>
        <authorList>
            <person name="Haridas S."/>
            <person name="Albert R."/>
            <person name="Binder M."/>
            <person name="Bloem J."/>
            <person name="Labutti K."/>
            <person name="Salamov A."/>
            <person name="Andreopoulos B."/>
            <person name="Baker S."/>
            <person name="Barry K."/>
            <person name="Bills G."/>
            <person name="Bluhm B."/>
            <person name="Cannon C."/>
            <person name="Castanera R."/>
            <person name="Culley D."/>
            <person name="Daum C."/>
            <person name="Ezra D."/>
            <person name="Gonzalez J."/>
            <person name="Henrissat B."/>
            <person name="Kuo A."/>
            <person name="Liang C."/>
            <person name="Lipzen A."/>
            <person name="Lutzoni F."/>
            <person name="Magnuson J."/>
            <person name="Mondo S."/>
            <person name="Nolan M."/>
            <person name="Ohm R."/>
            <person name="Pangilinan J."/>
            <person name="Park H.-J."/>
            <person name="Ramirez L."/>
            <person name="Alfaro M."/>
            <person name="Sun H."/>
            <person name="Tritt A."/>
            <person name="Yoshinaga Y."/>
            <person name="Zwiers L.-H."/>
            <person name="Turgeon B."/>
            <person name="Goodwin S."/>
            <person name="Spatafora J."/>
            <person name="Crous P."/>
            <person name="Grigoriev I."/>
        </authorList>
    </citation>
    <scope>NUCLEOTIDE SEQUENCE</scope>
    <source>
        <strain evidence="2">CBS 183.55</strain>
    </source>
</reference>
<dbReference type="RefSeq" id="XP_033445205.1">
    <property type="nucleotide sequence ID" value="XM_033588781.1"/>
</dbReference>
<dbReference type="GeneID" id="54346428"/>
<sequence length="90" mass="10681">MLGRWGVIGELLALCLVAANDCQRTQRRASKPCTLKRRRNKNERWKPFEMSFRASYLDTLAFTMEIKESEITGRYTCYLRRDSRRGEFIN</sequence>
<evidence type="ECO:0000313" key="2">
    <source>
        <dbReference type="EMBL" id="KAF1924953.1"/>
    </source>
</evidence>
<feature type="signal peptide" evidence="1">
    <location>
        <begin position="1"/>
        <end position="19"/>
    </location>
</feature>
<name>A0A6A5RBR7_9PLEO</name>
<feature type="chain" id="PRO_5025430496" description="Ig-like domain-containing protein" evidence="1">
    <location>
        <begin position="20"/>
        <end position="90"/>
    </location>
</feature>
<accession>A0A6A5RBR7</accession>
<organism evidence="2 3">
    <name type="scientific">Didymella exigua CBS 183.55</name>
    <dbReference type="NCBI Taxonomy" id="1150837"/>
    <lineage>
        <taxon>Eukaryota</taxon>
        <taxon>Fungi</taxon>
        <taxon>Dikarya</taxon>
        <taxon>Ascomycota</taxon>
        <taxon>Pezizomycotina</taxon>
        <taxon>Dothideomycetes</taxon>
        <taxon>Pleosporomycetidae</taxon>
        <taxon>Pleosporales</taxon>
        <taxon>Pleosporineae</taxon>
        <taxon>Didymellaceae</taxon>
        <taxon>Didymella</taxon>
    </lineage>
</organism>
<dbReference type="EMBL" id="ML978989">
    <property type="protein sequence ID" value="KAF1924953.1"/>
    <property type="molecule type" value="Genomic_DNA"/>
</dbReference>
<proteinExistence type="predicted"/>
<evidence type="ECO:0000313" key="3">
    <source>
        <dbReference type="Proteomes" id="UP000800082"/>
    </source>
</evidence>
<protein>
    <recommendedName>
        <fullName evidence="4">Ig-like domain-containing protein</fullName>
    </recommendedName>
</protein>
<keyword evidence="1" id="KW-0732">Signal</keyword>
<keyword evidence="3" id="KW-1185">Reference proteome</keyword>
<dbReference type="Proteomes" id="UP000800082">
    <property type="component" value="Unassembled WGS sequence"/>
</dbReference>
<evidence type="ECO:0008006" key="4">
    <source>
        <dbReference type="Google" id="ProtNLM"/>
    </source>
</evidence>
<gene>
    <name evidence="2" type="ORF">M421DRAFT_270049</name>
</gene>
<dbReference type="AlphaFoldDB" id="A0A6A5RBR7"/>